<dbReference type="InterPro" id="IPR051159">
    <property type="entry name" value="Hexapeptide_acetyltransf"/>
</dbReference>
<keyword evidence="1" id="KW-0808">Transferase</keyword>
<keyword evidence="3 4" id="KW-0012">Acyltransferase</keyword>
<accession>A0ABV6L5U5</accession>
<dbReference type="SUPFAM" id="SSF51161">
    <property type="entry name" value="Trimeric LpxA-like enzymes"/>
    <property type="match status" value="1"/>
</dbReference>
<dbReference type="InterPro" id="IPR018357">
    <property type="entry name" value="Hexapep_transf_CS"/>
</dbReference>
<organism evidence="4 5">
    <name type="scientific">Mucilaginibacter angelicae</name>
    <dbReference type="NCBI Taxonomy" id="869718"/>
    <lineage>
        <taxon>Bacteria</taxon>
        <taxon>Pseudomonadati</taxon>
        <taxon>Bacteroidota</taxon>
        <taxon>Sphingobacteriia</taxon>
        <taxon>Sphingobacteriales</taxon>
        <taxon>Sphingobacteriaceae</taxon>
        <taxon>Mucilaginibacter</taxon>
    </lineage>
</organism>
<proteinExistence type="predicted"/>
<name>A0ABV6L5U5_9SPHI</name>
<comment type="caution">
    <text evidence="4">The sequence shown here is derived from an EMBL/GenBank/DDBJ whole genome shotgun (WGS) entry which is preliminary data.</text>
</comment>
<sequence>MKAIVRRIFKLIFRFLCSFSQWLFPYSTLNKWKSFRVKFYTSWISKEFKSIGGNATIYYPLDLLGGKHITIGENVIIGKRGILTAWDRYGYDSFSPAISIGNRTSIGEDCHITAIHNITIGNNVLIGKKVTISDNSHGQTNIAELNLPPIDRPLYSKGPVIIEDGVWIGDKVTIVANVRLGKNSIIGANSLVTKDVPENCVVGGVPAQILKEMI</sequence>
<gene>
    <name evidence="4" type="ORF">ACFFGT_11410</name>
</gene>
<protein>
    <submittedName>
        <fullName evidence="4">Acyltransferase</fullName>
    </submittedName>
</protein>
<keyword evidence="5" id="KW-1185">Reference proteome</keyword>
<dbReference type="EMBL" id="JBHLTS010000021">
    <property type="protein sequence ID" value="MFC0514813.1"/>
    <property type="molecule type" value="Genomic_DNA"/>
</dbReference>
<dbReference type="InterPro" id="IPR011004">
    <property type="entry name" value="Trimer_LpxA-like_sf"/>
</dbReference>
<evidence type="ECO:0000256" key="2">
    <source>
        <dbReference type="ARBA" id="ARBA00022737"/>
    </source>
</evidence>
<evidence type="ECO:0000313" key="5">
    <source>
        <dbReference type="Proteomes" id="UP001589828"/>
    </source>
</evidence>
<dbReference type="Proteomes" id="UP001589828">
    <property type="component" value="Unassembled WGS sequence"/>
</dbReference>
<evidence type="ECO:0000256" key="1">
    <source>
        <dbReference type="ARBA" id="ARBA00022679"/>
    </source>
</evidence>
<dbReference type="Pfam" id="PF00132">
    <property type="entry name" value="Hexapep"/>
    <property type="match status" value="1"/>
</dbReference>
<evidence type="ECO:0000313" key="4">
    <source>
        <dbReference type="EMBL" id="MFC0514813.1"/>
    </source>
</evidence>
<dbReference type="PROSITE" id="PS00101">
    <property type="entry name" value="HEXAPEP_TRANSFERASES"/>
    <property type="match status" value="1"/>
</dbReference>
<keyword evidence="2" id="KW-0677">Repeat</keyword>
<dbReference type="InterPro" id="IPR001451">
    <property type="entry name" value="Hexapep"/>
</dbReference>
<dbReference type="Gene3D" id="2.160.10.10">
    <property type="entry name" value="Hexapeptide repeat proteins"/>
    <property type="match status" value="1"/>
</dbReference>
<dbReference type="RefSeq" id="WP_377022656.1">
    <property type="nucleotide sequence ID" value="NZ_JBHLTS010000021.1"/>
</dbReference>
<dbReference type="CDD" id="cd04647">
    <property type="entry name" value="LbH_MAT_like"/>
    <property type="match status" value="1"/>
</dbReference>
<reference evidence="4 5" key="1">
    <citation type="submission" date="2024-09" db="EMBL/GenBank/DDBJ databases">
        <authorList>
            <person name="Sun Q."/>
            <person name="Mori K."/>
        </authorList>
    </citation>
    <scope>NUCLEOTIDE SEQUENCE [LARGE SCALE GENOMIC DNA]</scope>
    <source>
        <strain evidence="4 5">NCAIM B.02415</strain>
    </source>
</reference>
<evidence type="ECO:0000256" key="3">
    <source>
        <dbReference type="ARBA" id="ARBA00023315"/>
    </source>
</evidence>
<dbReference type="GO" id="GO:0016746">
    <property type="term" value="F:acyltransferase activity"/>
    <property type="evidence" value="ECO:0007669"/>
    <property type="project" value="UniProtKB-KW"/>
</dbReference>
<dbReference type="PANTHER" id="PTHR23416">
    <property type="entry name" value="SIALIC ACID SYNTHASE-RELATED"/>
    <property type="match status" value="1"/>
</dbReference>
<dbReference type="PANTHER" id="PTHR23416:SF78">
    <property type="entry name" value="LIPOPOLYSACCHARIDE BIOSYNTHESIS O-ACETYL TRANSFERASE WBBJ-RELATED"/>
    <property type="match status" value="1"/>
</dbReference>